<sequence>MLRSTSLLIMLVITMAFQCCGNQSGMEYTSVSPTRNFTTLEILSMIKPEKREMNSSCSTTTRRRRRRRPKLDAKFPL</sequence>
<name>A0A6B0TUR8_IXORI</name>
<reference evidence="3" key="1">
    <citation type="submission" date="2019-12" db="EMBL/GenBank/DDBJ databases">
        <title>An insight into the sialome of adult female Ixodes ricinus ticks feeding for 6 days.</title>
        <authorList>
            <person name="Perner J."/>
            <person name="Ribeiro J.M.C."/>
        </authorList>
    </citation>
    <scope>NUCLEOTIDE SEQUENCE</scope>
    <source>
        <strain evidence="3">Semi-engorged</strain>
        <tissue evidence="3">Salivary glands</tissue>
    </source>
</reference>
<feature type="signal peptide" evidence="2">
    <location>
        <begin position="1"/>
        <end position="16"/>
    </location>
</feature>
<accession>A0A6B0TUR8</accession>
<dbReference type="AlphaFoldDB" id="A0A6B0TUR8"/>
<dbReference type="EMBL" id="GIFC01001689">
    <property type="protein sequence ID" value="MXU83772.1"/>
    <property type="molecule type" value="Transcribed_RNA"/>
</dbReference>
<protein>
    <submittedName>
        <fullName evidence="3">Putative secreted protein</fullName>
    </submittedName>
</protein>
<proteinExistence type="predicted"/>
<evidence type="ECO:0000256" key="1">
    <source>
        <dbReference type="SAM" id="MobiDB-lite"/>
    </source>
</evidence>
<feature type="region of interest" description="Disordered" evidence="1">
    <location>
        <begin position="51"/>
        <end position="77"/>
    </location>
</feature>
<evidence type="ECO:0000256" key="2">
    <source>
        <dbReference type="SAM" id="SignalP"/>
    </source>
</evidence>
<feature type="chain" id="PRO_5025645288" evidence="2">
    <location>
        <begin position="17"/>
        <end position="77"/>
    </location>
</feature>
<keyword evidence="2" id="KW-0732">Signal</keyword>
<organism evidence="3">
    <name type="scientific">Ixodes ricinus</name>
    <name type="common">Common tick</name>
    <name type="synonym">Acarus ricinus</name>
    <dbReference type="NCBI Taxonomy" id="34613"/>
    <lineage>
        <taxon>Eukaryota</taxon>
        <taxon>Metazoa</taxon>
        <taxon>Ecdysozoa</taxon>
        <taxon>Arthropoda</taxon>
        <taxon>Chelicerata</taxon>
        <taxon>Arachnida</taxon>
        <taxon>Acari</taxon>
        <taxon>Parasitiformes</taxon>
        <taxon>Ixodida</taxon>
        <taxon>Ixodoidea</taxon>
        <taxon>Ixodidae</taxon>
        <taxon>Ixodinae</taxon>
        <taxon>Ixodes</taxon>
    </lineage>
</organism>
<evidence type="ECO:0000313" key="3">
    <source>
        <dbReference type="EMBL" id="MXU83772.1"/>
    </source>
</evidence>